<organism evidence="1 2">
    <name type="scientific">Escherichia coli DEC2D</name>
    <dbReference type="NCBI Taxonomy" id="868141"/>
    <lineage>
        <taxon>Bacteria</taxon>
        <taxon>Pseudomonadati</taxon>
        <taxon>Pseudomonadota</taxon>
        <taxon>Gammaproteobacteria</taxon>
        <taxon>Enterobacterales</taxon>
        <taxon>Enterobacteriaceae</taxon>
        <taxon>Escherichia</taxon>
    </lineage>
</organism>
<gene>
    <name evidence="1" type="ORF">ECDEC2D_2483</name>
</gene>
<dbReference type="Proteomes" id="UP000005272">
    <property type="component" value="Unassembled WGS sequence"/>
</dbReference>
<dbReference type="EMBL" id="AIFC01000023">
    <property type="protein sequence ID" value="EHU44985.1"/>
    <property type="molecule type" value="Genomic_DNA"/>
</dbReference>
<sequence length="46" mass="5493">MILTLSRYARDATFLKIDEERPGAPFFKGWIDDSFTMSTNFDEFRR</sequence>
<evidence type="ECO:0000313" key="2">
    <source>
        <dbReference type="Proteomes" id="UP000005272"/>
    </source>
</evidence>
<evidence type="ECO:0000313" key="1">
    <source>
        <dbReference type="EMBL" id="EHU44985.1"/>
    </source>
</evidence>
<dbReference type="AlphaFoldDB" id="A0A828U7G3"/>
<reference evidence="1 2" key="1">
    <citation type="journal article" date="2012" name="J. Bacteriol.">
        <title>Draft Genome Sequences of the Diarrheagenic Escherichia coli Collection.</title>
        <authorList>
            <person name="Hazen T.H."/>
            <person name="Sahl J.W."/>
            <person name="Redman J.C."/>
            <person name="Morris C.R."/>
            <person name="Daugherty S.C."/>
            <person name="Chibucos M.C."/>
            <person name="Sengamalay N.A."/>
            <person name="Fraser-Liggett C.M."/>
            <person name="Steinsland H."/>
            <person name="Whittam T.S."/>
            <person name="Whittam B."/>
            <person name="Manning S.D."/>
            <person name="Rasko D.A."/>
        </authorList>
    </citation>
    <scope>NUCLEOTIDE SEQUENCE [LARGE SCALE GENOMIC DNA]</scope>
    <source>
        <strain evidence="1 2">DEC2D</strain>
    </source>
</reference>
<protein>
    <submittedName>
        <fullName evidence="1">Uncharacterized protein</fullName>
    </submittedName>
</protein>
<name>A0A828U7G3_ECOLX</name>
<accession>A0A828U7G3</accession>
<comment type="caution">
    <text evidence="1">The sequence shown here is derived from an EMBL/GenBank/DDBJ whole genome shotgun (WGS) entry which is preliminary data.</text>
</comment>
<proteinExistence type="predicted"/>